<dbReference type="Proteomes" id="UP000694580">
    <property type="component" value="Chromosome 7"/>
</dbReference>
<dbReference type="GO" id="GO:0000981">
    <property type="term" value="F:DNA-binding transcription factor activity, RNA polymerase II-specific"/>
    <property type="evidence" value="ECO:0007669"/>
    <property type="project" value="TreeGrafter"/>
</dbReference>
<dbReference type="GO" id="GO:0045892">
    <property type="term" value="P:negative regulation of DNA-templated transcription"/>
    <property type="evidence" value="ECO:0007669"/>
    <property type="project" value="UniProtKB-ARBA"/>
</dbReference>
<dbReference type="InterPro" id="IPR018379">
    <property type="entry name" value="BEN_domain"/>
</dbReference>
<gene>
    <name evidence="8" type="primary">nacc1a</name>
</gene>
<reference evidence="8" key="3">
    <citation type="submission" date="2025-09" db="UniProtKB">
        <authorList>
            <consortium name="Ensembl"/>
        </authorList>
    </citation>
    <scope>IDENTIFICATION</scope>
</reference>
<name>A0AAY4BUA9_9TELE</name>
<feature type="compositionally biased region" description="Low complexity" evidence="5">
    <location>
        <begin position="250"/>
        <end position="262"/>
    </location>
</feature>
<dbReference type="InterPro" id="IPR050457">
    <property type="entry name" value="ZnFinger_BTB_dom_contain"/>
</dbReference>
<dbReference type="FunFam" id="1.10.10.2590:FF:000002">
    <property type="entry name" value="Putative nucleus accumbens-associated protein 2"/>
    <property type="match status" value="1"/>
</dbReference>
<dbReference type="FunFam" id="3.30.710.10:FF:000009">
    <property type="entry name" value="Zinc finger and BTB domain-containing 37"/>
    <property type="match status" value="1"/>
</dbReference>
<dbReference type="Gene3D" id="1.10.10.2590">
    <property type="entry name" value="BEN domain"/>
    <property type="match status" value="1"/>
</dbReference>
<feature type="domain" description="BTB" evidence="6">
    <location>
        <begin position="30"/>
        <end position="97"/>
    </location>
</feature>
<dbReference type="PANTHER" id="PTHR46105:SF3">
    <property type="entry name" value="NUCLEUS ACCUMBENS-ASSOCIATED PROTEIN 1"/>
    <property type="match status" value="1"/>
</dbReference>
<reference evidence="8 9" key="1">
    <citation type="submission" date="2020-06" db="EMBL/GenBank/DDBJ databases">
        <authorList>
            <consortium name="Wellcome Sanger Institute Data Sharing"/>
        </authorList>
    </citation>
    <scope>NUCLEOTIDE SEQUENCE [LARGE SCALE GENOMIC DNA]</scope>
</reference>
<reference evidence="8" key="2">
    <citation type="submission" date="2025-08" db="UniProtKB">
        <authorList>
            <consortium name="Ensembl"/>
        </authorList>
    </citation>
    <scope>IDENTIFICATION</scope>
</reference>
<feature type="domain" description="BEN" evidence="7">
    <location>
        <begin position="376"/>
        <end position="473"/>
    </location>
</feature>
<evidence type="ECO:0000256" key="3">
    <source>
        <dbReference type="ARBA" id="ARBA00022843"/>
    </source>
</evidence>
<dbReference type="GO" id="GO:0042127">
    <property type="term" value="P:regulation of cell population proliferation"/>
    <property type="evidence" value="ECO:0007669"/>
    <property type="project" value="UniProtKB-ARBA"/>
</dbReference>
<dbReference type="Gene3D" id="3.30.710.10">
    <property type="entry name" value="Potassium Channel Kv1.1, Chain A"/>
    <property type="match status" value="1"/>
</dbReference>
<proteinExistence type="predicted"/>
<keyword evidence="9" id="KW-1185">Reference proteome</keyword>
<evidence type="ECO:0000256" key="4">
    <source>
        <dbReference type="ARBA" id="ARBA00023242"/>
    </source>
</evidence>
<comment type="subcellular location">
    <subcellularLocation>
        <location evidence="1">Nucleus</location>
    </subcellularLocation>
</comment>
<dbReference type="GeneTree" id="ENSGT00940000159327"/>
<feature type="compositionally biased region" description="Gly residues" evidence="5">
    <location>
        <begin position="535"/>
        <end position="544"/>
    </location>
</feature>
<evidence type="ECO:0000259" key="7">
    <source>
        <dbReference type="PROSITE" id="PS51457"/>
    </source>
</evidence>
<dbReference type="InterPro" id="IPR000210">
    <property type="entry name" value="BTB/POZ_dom"/>
</dbReference>
<dbReference type="InterPro" id="IPR011333">
    <property type="entry name" value="SKP1/BTB/POZ_sf"/>
</dbReference>
<evidence type="ECO:0000259" key="6">
    <source>
        <dbReference type="PROSITE" id="PS50097"/>
    </source>
</evidence>
<dbReference type="SMART" id="SM00225">
    <property type="entry name" value="BTB"/>
    <property type="match status" value="1"/>
</dbReference>
<dbReference type="PROSITE" id="PS51457">
    <property type="entry name" value="BEN"/>
    <property type="match status" value="1"/>
</dbReference>
<keyword evidence="2" id="KW-1017">Isopeptide bond</keyword>
<protein>
    <submittedName>
        <fullName evidence="8">Uncharacterized protein</fullName>
    </submittedName>
</protein>
<accession>A0AAY4BUA9</accession>
<feature type="compositionally biased region" description="Acidic residues" evidence="5">
    <location>
        <begin position="284"/>
        <end position="297"/>
    </location>
</feature>
<dbReference type="SUPFAM" id="SSF54695">
    <property type="entry name" value="POZ domain"/>
    <property type="match status" value="1"/>
</dbReference>
<organism evidence="8 9">
    <name type="scientific">Denticeps clupeoides</name>
    <name type="common">denticle herring</name>
    <dbReference type="NCBI Taxonomy" id="299321"/>
    <lineage>
        <taxon>Eukaryota</taxon>
        <taxon>Metazoa</taxon>
        <taxon>Chordata</taxon>
        <taxon>Craniata</taxon>
        <taxon>Vertebrata</taxon>
        <taxon>Euteleostomi</taxon>
        <taxon>Actinopterygii</taxon>
        <taxon>Neopterygii</taxon>
        <taxon>Teleostei</taxon>
        <taxon>Clupei</taxon>
        <taxon>Clupeiformes</taxon>
        <taxon>Denticipitoidei</taxon>
        <taxon>Denticipitidae</taxon>
        <taxon>Denticeps</taxon>
    </lineage>
</organism>
<feature type="region of interest" description="Disordered" evidence="5">
    <location>
        <begin position="200"/>
        <end position="222"/>
    </location>
</feature>
<evidence type="ECO:0000256" key="5">
    <source>
        <dbReference type="SAM" id="MobiDB-lite"/>
    </source>
</evidence>
<evidence type="ECO:0000256" key="1">
    <source>
        <dbReference type="ARBA" id="ARBA00004123"/>
    </source>
</evidence>
<dbReference type="Pfam" id="PF10523">
    <property type="entry name" value="BEN"/>
    <property type="match status" value="1"/>
</dbReference>
<evidence type="ECO:0000313" key="9">
    <source>
        <dbReference type="Proteomes" id="UP000694580"/>
    </source>
</evidence>
<dbReference type="AlphaFoldDB" id="A0AAY4BUA9"/>
<evidence type="ECO:0000256" key="2">
    <source>
        <dbReference type="ARBA" id="ARBA00022499"/>
    </source>
</evidence>
<feature type="region of interest" description="Disordered" evidence="5">
    <location>
        <begin position="133"/>
        <end position="152"/>
    </location>
</feature>
<feature type="compositionally biased region" description="Polar residues" evidence="5">
    <location>
        <begin position="263"/>
        <end position="279"/>
    </location>
</feature>
<keyword evidence="3" id="KW-0832">Ubl conjugation</keyword>
<feature type="region of interest" description="Disordered" evidence="5">
    <location>
        <begin position="246"/>
        <end position="297"/>
    </location>
</feature>
<dbReference type="GO" id="GO:0031981">
    <property type="term" value="C:nuclear lumen"/>
    <property type="evidence" value="ECO:0007669"/>
    <property type="project" value="UniProtKB-ARBA"/>
</dbReference>
<dbReference type="CDD" id="cd18290">
    <property type="entry name" value="BTB_POZ_BTBD14B_NAC1"/>
    <property type="match status" value="1"/>
</dbReference>
<feature type="region of interest" description="Disordered" evidence="5">
    <location>
        <begin position="516"/>
        <end position="544"/>
    </location>
</feature>
<dbReference type="SMART" id="SM01025">
    <property type="entry name" value="BEN"/>
    <property type="match status" value="1"/>
</dbReference>
<sequence>MAQTLQMAIPNFGNNVLECLNEQRLQGLYCDVSVVVKGHAFKAHRAVLAASSSYFRDLFNASGSSKTPVVELPPAVQPQSFQQILSFCYTGRLSMNVGDQFLLMYTAGFLQIQQIMEKGTEFFLKVSSPSCDSQGLHAEETPPSEPQSPVTQTGAGVVATAAGRPASCLTPLPLVSKVKTEQQEASPYSVVCTPVAKRLWDGGSRGEGGGNSAGGGGGLRKAARFSQETARGGAGLGMGLALAGNGGSGSNSTNGNCTSTATPEGTSPGTMSAYTSDSPISYHDDEEEEEVTEDGTEEQYRQICNMYTMYSMLNVAAAAGERVEALPDHSETRSRMRGRQDLTSLPAELITQIGNRCHPKLYEEGDPAEKLELVSGTSVYITRAQLMNCHISAGTRHKVLLRRLLAAFFDRSTLANSCGTGIRSSTNDPSRKPLDSRVLHAVKFYCQNFATSFKESEMNAIAADMCTNARRVVRKSWIPKLKLLMAEGDAYASFLPDGVKMEADGLASEHAFETGSLEGGASTEAGTPSGESLQGVGGDGGSLF</sequence>
<keyword evidence="4" id="KW-0539">Nucleus</keyword>
<dbReference type="PROSITE" id="PS50097">
    <property type="entry name" value="BTB"/>
    <property type="match status" value="1"/>
</dbReference>
<dbReference type="PANTHER" id="PTHR46105">
    <property type="entry name" value="AGAP004733-PA"/>
    <property type="match status" value="1"/>
</dbReference>
<dbReference type="Ensembl" id="ENSDCDT00010029328.1">
    <property type="protein sequence ID" value="ENSDCDP00010023781.1"/>
    <property type="gene ID" value="ENSDCDG00010015018.1"/>
</dbReference>
<feature type="compositionally biased region" description="Gly residues" evidence="5">
    <location>
        <begin position="203"/>
        <end position="219"/>
    </location>
</feature>
<evidence type="ECO:0000313" key="8">
    <source>
        <dbReference type="Ensembl" id="ENSDCDP00010023781.1"/>
    </source>
</evidence>
<dbReference type="GO" id="GO:0000978">
    <property type="term" value="F:RNA polymerase II cis-regulatory region sequence-specific DNA binding"/>
    <property type="evidence" value="ECO:0007669"/>
    <property type="project" value="TreeGrafter"/>
</dbReference>
<dbReference type="Pfam" id="PF00651">
    <property type="entry name" value="BTB"/>
    <property type="match status" value="1"/>
</dbReference>